<evidence type="ECO:0000256" key="16">
    <source>
        <dbReference type="SAM" id="SignalP"/>
    </source>
</evidence>
<keyword evidence="5 16" id="KW-0732">Signal</keyword>
<evidence type="ECO:0000256" key="4">
    <source>
        <dbReference type="ARBA" id="ARBA00022723"/>
    </source>
</evidence>
<evidence type="ECO:0000256" key="13">
    <source>
        <dbReference type="ARBA" id="ARBA00044502"/>
    </source>
</evidence>
<dbReference type="AlphaFoldDB" id="A0A0B7JWH9"/>
<dbReference type="GO" id="GO:0005576">
    <property type="term" value="C:extracellular region"/>
    <property type="evidence" value="ECO:0007669"/>
    <property type="project" value="UniProtKB-SubCell"/>
</dbReference>
<evidence type="ECO:0000256" key="5">
    <source>
        <dbReference type="ARBA" id="ARBA00022729"/>
    </source>
</evidence>
<evidence type="ECO:0000256" key="10">
    <source>
        <dbReference type="ARBA" id="ARBA00023157"/>
    </source>
</evidence>
<evidence type="ECO:0000256" key="6">
    <source>
        <dbReference type="ARBA" id="ARBA00023001"/>
    </source>
</evidence>
<evidence type="ECO:0000256" key="1">
    <source>
        <dbReference type="ARBA" id="ARBA00001973"/>
    </source>
</evidence>
<evidence type="ECO:0000256" key="3">
    <source>
        <dbReference type="ARBA" id="ARBA00022525"/>
    </source>
</evidence>
<dbReference type="PANTHER" id="PTHR33353">
    <property type="entry name" value="PUTATIVE (AFU_ORTHOLOGUE AFUA_1G12560)-RELATED"/>
    <property type="match status" value="1"/>
</dbReference>
<keyword evidence="6" id="KW-0136">Cellulose degradation</keyword>
<evidence type="ECO:0000256" key="9">
    <source>
        <dbReference type="ARBA" id="ARBA00023033"/>
    </source>
</evidence>
<keyword evidence="11" id="KW-0119">Carbohydrate metabolism</keyword>
<evidence type="ECO:0000259" key="17">
    <source>
        <dbReference type="Pfam" id="PF03443"/>
    </source>
</evidence>
<gene>
    <name evidence="18" type="ORF">BN869_000005401_1</name>
</gene>
<keyword evidence="8" id="KW-0186">Copper</keyword>
<feature type="signal peptide" evidence="16">
    <location>
        <begin position="1"/>
        <end position="16"/>
    </location>
</feature>
<sequence>MMNLKLLLLLATPTFGHYFFPNTIVNGVKSSDWQYIRDTQNNPNAYPIEDVTSSLMGCFEKTGRAASAVQTVAAGSRIGFVSSNSMGHPGPLIFYMARVPDGQDVNSWAHSGNVWFKIDQYGNKVGSYPPFETEMTEFYTTIPSKLKPGNYLLRAEHIGLHIAGAPQFYIACAQLQVTGSGTSTPTSLVAFPGAYSKSDAGLTFNIYAENGAYPYPGPALWT</sequence>
<proteinExistence type="inferred from homology"/>
<keyword evidence="9" id="KW-0503">Monooxygenase</keyword>
<evidence type="ECO:0000256" key="8">
    <source>
        <dbReference type="ARBA" id="ARBA00023008"/>
    </source>
</evidence>
<comment type="cofactor">
    <cofactor evidence="1">
        <name>Cu(2+)</name>
        <dbReference type="ChEBI" id="CHEBI:29036"/>
    </cofactor>
</comment>
<dbReference type="InterPro" id="IPR049892">
    <property type="entry name" value="AA9"/>
</dbReference>
<comment type="catalytic activity">
    <reaction evidence="14">
        <text>[(1-&gt;4)-beta-D-glucosyl]n+m + reduced acceptor + O2 = 4-dehydro-beta-D-glucosyl-[(1-&gt;4)-beta-D-glucosyl]n-1 + [(1-&gt;4)-beta-D-glucosyl]m + acceptor + H2O.</text>
        <dbReference type="EC" id="1.14.99.56"/>
    </reaction>
</comment>
<evidence type="ECO:0000313" key="18">
    <source>
        <dbReference type="EMBL" id="CEO49344.1"/>
    </source>
</evidence>
<dbReference type="EMBL" id="CDPU01000013">
    <property type="protein sequence ID" value="CEO49344.1"/>
    <property type="molecule type" value="Genomic_DNA"/>
</dbReference>
<dbReference type="InterPro" id="IPR005103">
    <property type="entry name" value="AA9_LPMO"/>
</dbReference>
<evidence type="ECO:0000256" key="15">
    <source>
        <dbReference type="ARBA" id="ARBA00047174"/>
    </source>
</evidence>
<evidence type="ECO:0000256" key="12">
    <source>
        <dbReference type="ARBA" id="ARBA00023326"/>
    </source>
</evidence>
<keyword evidence="7" id="KW-0560">Oxidoreductase</keyword>
<keyword evidence="3" id="KW-0964">Secreted</keyword>
<comment type="subcellular location">
    <subcellularLocation>
        <location evidence="2">Secreted</location>
    </subcellularLocation>
</comment>
<dbReference type="Pfam" id="PF03443">
    <property type="entry name" value="AA9"/>
    <property type="match status" value="1"/>
</dbReference>
<accession>A0A0B7JWH9</accession>
<dbReference type="EC" id="1.14.99.56" evidence="15"/>
<feature type="domain" description="Auxiliary Activity family 9 catalytic" evidence="17">
    <location>
        <begin position="17"/>
        <end position="210"/>
    </location>
</feature>
<protein>
    <recommendedName>
        <fullName evidence="15">lytic cellulose monooxygenase (C4-dehydrogenating)</fullName>
        <ecNumber evidence="15">1.14.99.56</ecNumber>
    </recommendedName>
</protein>
<name>A0A0B7JWH9_BIOOC</name>
<evidence type="ECO:0000256" key="11">
    <source>
        <dbReference type="ARBA" id="ARBA00023277"/>
    </source>
</evidence>
<keyword evidence="4" id="KW-0479">Metal-binding</keyword>
<dbReference type="GO" id="GO:0046872">
    <property type="term" value="F:metal ion binding"/>
    <property type="evidence" value="ECO:0007669"/>
    <property type="project" value="UniProtKB-KW"/>
</dbReference>
<comment type="similarity">
    <text evidence="13">Belongs to the polysaccharide monooxygenase AA9 family.</text>
</comment>
<keyword evidence="10" id="KW-1015">Disulfide bond</keyword>
<reference evidence="18" key="1">
    <citation type="submission" date="2015-01" db="EMBL/GenBank/DDBJ databases">
        <authorList>
            <person name="Durling Mikael"/>
        </authorList>
    </citation>
    <scope>NUCLEOTIDE SEQUENCE</scope>
</reference>
<dbReference type="CDD" id="cd21175">
    <property type="entry name" value="LPMO_AA9"/>
    <property type="match status" value="1"/>
</dbReference>
<evidence type="ECO:0000256" key="14">
    <source>
        <dbReference type="ARBA" id="ARBA00045077"/>
    </source>
</evidence>
<evidence type="ECO:0000256" key="7">
    <source>
        <dbReference type="ARBA" id="ARBA00023002"/>
    </source>
</evidence>
<dbReference type="GO" id="GO:0004497">
    <property type="term" value="F:monooxygenase activity"/>
    <property type="evidence" value="ECO:0007669"/>
    <property type="project" value="UniProtKB-KW"/>
</dbReference>
<dbReference type="PANTHER" id="PTHR33353:SF10">
    <property type="entry name" value="ENDO-BETA-1,4-GLUCANASE D"/>
    <property type="match status" value="1"/>
</dbReference>
<dbReference type="GO" id="GO:0030245">
    <property type="term" value="P:cellulose catabolic process"/>
    <property type="evidence" value="ECO:0007669"/>
    <property type="project" value="UniProtKB-KW"/>
</dbReference>
<dbReference type="Gene3D" id="2.70.50.70">
    <property type="match status" value="1"/>
</dbReference>
<evidence type="ECO:0000256" key="2">
    <source>
        <dbReference type="ARBA" id="ARBA00004613"/>
    </source>
</evidence>
<keyword evidence="12" id="KW-0624">Polysaccharide degradation</keyword>
<feature type="chain" id="PRO_5002134187" description="lytic cellulose monooxygenase (C4-dehydrogenating)" evidence="16">
    <location>
        <begin position="17"/>
        <end position="222"/>
    </location>
</feature>
<organism evidence="18">
    <name type="scientific">Bionectria ochroleuca</name>
    <name type="common">Gliocladium roseum</name>
    <dbReference type="NCBI Taxonomy" id="29856"/>
    <lineage>
        <taxon>Eukaryota</taxon>
        <taxon>Fungi</taxon>
        <taxon>Dikarya</taxon>
        <taxon>Ascomycota</taxon>
        <taxon>Pezizomycotina</taxon>
        <taxon>Sordariomycetes</taxon>
        <taxon>Hypocreomycetidae</taxon>
        <taxon>Hypocreales</taxon>
        <taxon>Bionectriaceae</taxon>
        <taxon>Clonostachys</taxon>
    </lineage>
</organism>